<dbReference type="Gene3D" id="3.30.70.2740">
    <property type="match status" value="1"/>
</dbReference>
<reference evidence="6" key="2">
    <citation type="submission" date="2020-09" db="EMBL/GenBank/DDBJ databases">
        <authorList>
            <person name="Sun Q."/>
            <person name="Zhou Y."/>
        </authorList>
    </citation>
    <scope>NUCLEOTIDE SEQUENCE</scope>
    <source>
        <strain evidence="6">CGMCC 1.15320</strain>
    </source>
</reference>
<dbReference type="GO" id="GO:0016491">
    <property type="term" value="F:oxidoreductase activity"/>
    <property type="evidence" value="ECO:0007669"/>
    <property type="project" value="UniProtKB-KW"/>
</dbReference>
<reference evidence="6" key="1">
    <citation type="journal article" date="2014" name="Int. J. Syst. Evol. Microbiol.">
        <title>Complete genome sequence of Corynebacterium casei LMG S-19264T (=DSM 44701T), isolated from a smear-ripened cheese.</title>
        <authorList>
            <consortium name="US DOE Joint Genome Institute (JGI-PGF)"/>
            <person name="Walter F."/>
            <person name="Albersmeier A."/>
            <person name="Kalinowski J."/>
            <person name="Ruckert C."/>
        </authorList>
    </citation>
    <scope>NUCLEOTIDE SEQUENCE</scope>
    <source>
        <strain evidence="6">CGMCC 1.15320</strain>
    </source>
</reference>
<accession>A0A916W8D2</accession>
<proteinExistence type="predicted"/>
<keyword evidence="3" id="KW-0274">FAD</keyword>
<sequence length="483" mass="51972">MTATDHIQALRALLGEKGLLADAADRVAYETGARYDQGRAAFVARPASTQEVSAVVSYCVRNGIHLIPQSGNTGLVSGSTPDGTGTQGVLSLERLTAPFDLDRANRSVHVGAGMRLSDLNAKLEEHGLFFPIDLGADPRIGGMVSTNTGGSRFLRYGDVRRNTLGLKVVLADEEGTILDLSSSLRKNNTGVDWKQIFIGTSGAYGVVTECVLNLEPLPRQTATAILVPSDPKDVPELLLALEEALGSQLSALEGMSDNAVRAALDHVPSLRNPFQAGTIPPFSLLLEISRSNAPLKGEQPLDQMLEEVLGSIWEGENALLADAVIGKPHEVWALRHALSEGVKNSGRLIAFDLAFRRADVMRFLDHMKEHMPSRFPGVQICDFGHIGDGGVHFNLVVPRDDPRAADPTFEDSLRAWVVDVCVKDFHGSFSAEHAIGRKNQAFYNHYTPAELQRLGAEFKSITSPGLLGSVEFGTPASKTAAIL</sequence>
<evidence type="ECO:0000256" key="4">
    <source>
        <dbReference type="ARBA" id="ARBA00023002"/>
    </source>
</evidence>
<dbReference type="Proteomes" id="UP000636264">
    <property type="component" value="Unassembled WGS sequence"/>
</dbReference>
<comment type="cofactor">
    <cofactor evidence="1">
        <name>FAD</name>
        <dbReference type="ChEBI" id="CHEBI:57692"/>
    </cofactor>
</comment>
<keyword evidence="7" id="KW-1185">Reference proteome</keyword>
<evidence type="ECO:0000256" key="2">
    <source>
        <dbReference type="ARBA" id="ARBA00022630"/>
    </source>
</evidence>
<dbReference type="Gene3D" id="3.30.43.10">
    <property type="entry name" value="Uridine Diphospho-n-acetylenolpyruvylglucosamine Reductase, domain 2"/>
    <property type="match status" value="1"/>
</dbReference>
<evidence type="ECO:0000259" key="5">
    <source>
        <dbReference type="PROSITE" id="PS51387"/>
    </source>
</evidence>
<dbReference type="PANTHER" id="PTHR43716">
    <property type="entry name" value="D-2-HYDROXYGLUTARATE DEHYDROGENASE, MITOCHONDRIAL"/>
    <property type="match status" value="1"/>
</dbReference>
<feature type="domain" description="FAD-binding PCMH-type" evidence="5">
    <location>
        <begin position="35"/>
        <end position="217"/>
    </location>
</feature>
<keyword evidence="4" id="KW-0560">Oxidoreductase</keyword>
<dbReference type="RefSeq" id="WP_244630419.1">
    <property type="nucleotide sequence ID" value="NZ_BMIF01000012.1"/>
</dbReference>
<organism evidence="6 7">
    <name type="scientific">Nitratireductor aestuarii</name>
    <dbReference type="NCBI Taxonomy" id="1735103"/>
    <lineage>
        <taxon>Bacteria</taxon>
        <taxon>Pseudomonadati</taxon>
        <taxon>Pseudomonadota</taxon>
        <taxon>Alphaproteobacteria</taxon>
        <taxon>Hyphomicrobiales</taxon>
        <taxon>Phyllobacteriaceae</taxon>
        <taxon>Nitratireductor</taxon>
    </lineage>
</organism>
<dbReference type="AlphaFoldDB" id="A0A916W8D2"/>
<dbReference type="Gene3D" id="3.30.70.2190">
    <property type="match status" value="1"/>
</dbReference>
<dbReference type="InterPro" id="IPR036318">
    <property type="entry name" value="FAD-bd_PCMH-like_sf"/>
</dbReference>
<evidence type="ECO:0000313" key="6">
    <source>
        <dbReference type="EMBL" id="GGA76688.1"/>
    </source>
</evidence>
<dbReference type="Pfam" id="PF02913">
    <property type="entry name" value="FAD-oxidase_C"/>
    <property type="match status" value="1"/>
</dbReference>
<dbReference type="InterPro" id="IPR016169">
    <property type="entry name" value="FAD-bd_PCMH_sub2"/>
</dbReference>
<evidence type="ECO:0000313" key="7">
    <source>
        <dbReference type="Proteomes" id="UP000636264"/>
    </source>
</evidence>
<evidence type="ECO:0000256" key="3">
    <source>
        <dbReference type="ARBA" id="ARBA00022827"/>
    </source>
</evidence>
<protein>
    <submittedName>
        <fullName evidence="6">Oxidoreductase</fullName>
    </submittedName>
</protein>
<name>A0A916W8D2_9HYPH</name>
<dbReference type="GO" id="GO:0022904">
    <property type="term" value="P:respiratory electron transport chain"/>
    <property type="evidence" value="ECO:0007669"/>
    <property type="project" value="TreeGrafter"/>
</dbReference>
<dbReference type="InterPro" id="IPR006094">
    <property type="entry name" value="Oxid_FAD_bind_N"/>
</dbReference>
<dbReference type="PANTHER" id="PTHR43716:SF1">
    <property type="entry name" value="D-2-HYDROXYGLUTARATE DEHYDROGENASE, MITOCHONDRIAL"/>
    <property type="match status" value="1"/>
</dbReference>
<dbReference type="Pfam" id="PF01565">
    <property type="entry name" value="FAD_binding_4"/>
    <property type="match status" value="1"/>
</dbReference>
<dbReference type="InterPro" id="IPR004113">
    <property type="entry name" value="FAD-bd_oxidored_4_C"/>
</dbReference>
<dbReference type="Gene3D" id="3.30.465.10">
    <property type="match status" value="1"/>
</dbReference>
<dbReference type="InterPro" id="IPR016166">
    <property type="entry name" value="FAD-bd_PCMH"/>
</dbReference>
<dbReference type="SUPFAM" id="SSF56176">
    <property type="entry name" value="FAD-binding/transporter-associated domain-like"/>
    <property type="match status" value="1"/>
</dbReference>
<gene>
    <name evidence="6" type="ORF">GCM10011385_33410</name>
</gene>
<evidence type="ECO:0000256" key="1">
    <source>
        <dbReference type="ARBA" id="ARBA00001974"/>
    </source>
</evidence>
<dbReference type="InterPro" id="IPR016164">
    <property type="entry name" value="FAD-linked_Oxase-like_C"/>
</dbReference>
<keyword evidence="2" id="KW-0285">Flavoprotein</keyword>
<dbReference type="GO" id="GO:0071949">
    <property type="term" value="F:FAD binding"/>
    <property type="evidence" value="ECO:0007669"/>
    <property type="project" value="InterPro"/>
</dbReference>
<comment type="caution">
    <text evidence="6">The sequence shown here is derived from an EMBL/GenBank/DDBJ whole genome shotgun (WGS) entry which is preliminary data.</text>
</comment>
<dbReference type="EMBL" id="BMIF01000012">
    <property type="protein sequence ID" value="GGA76688.1"/>
    <property type="molecule type" value="Genomic_DNA"/>
</dbReference>
<dbReference type="SUPFAM" id="SSF55103">
    <property type="entry name" value="FAD-linked oxidases, C-terminal domain"/>
    <property type="match status" value="1"/>
</dbReference>
<dbReference type="PROSITE" id="PS51387">
    <property type="entry name" value="FAD_PCMH"/>
    <property type="match status" value="1"/>
</dbReference>
<dbReference type="InterPro" id="IPR051264">
    <property type="entry name" value="FAD-oxidored/transferase_4"/>
</dbReference>
<dbReference type="InterPro" id="IPR016167">
    <property type="entry name" value="FAD-bd_PCMH_sub1"/>
</dbReference>